<feature type="compositionally biased region" description="Polar residues" evidence="1">
    <location>
        <begin position="148"/>
        <end position="160"/>
    </location>
</feature>
<comment type="caution">
    <text evidence="2">The sequence shown here is derived from an EMBL/GenBank/DDBJ whole genome shotgun (WGS) entry which is preliminary data.</text>
</comment>
<name>A0AAW0A1P9_9AGAR</name>
<reference evidence="2 3" key="1">
    <citation type="journal article" date="2024" name="J Genomics">
        <title>Draft genome sequencing and assembly of Favolaschia claudopus CIRM-BRFM 2984 isolated from oak limbs.</title>
        <authorList>
            <person name="Navarro D."/>
            <person name="Drula E."/>
            <person name="Chaduli D."/>
            <person name="Cazenave R."/>
            <person name="Ahrendt S."/>
            <person name="Wang J."/>
            <person name="Lipzen A."/>
            <person name="Daum C."/>
            <person name="Barry K."/>
            <person name="Grigoriev I.V."/>
            <person name="Favel A."/>
            <person name="Rosso M.N."/>
            <person name="Martin F."/>
        </authorList>
    </citation>
    <scope>NUCLEOTIDE SEQUENCE [LARGE SCALE GENOMIC DNA]</scope>
    <source>
        <strain evidence="2 3">CIRM-BRFM 2984</strain>
    </source>
</reference>
<evidence type="ECO:0000313" key="3">
    <source>
        <dbReference type="Proteomes" id="UP001362999"/>
    </source>
</evidence>
<evidence type="ECO:0000313" key="2">
    <source>
        <dbReference type="EMBL" id="KAK6997448.1"/>
    </source>
</evidence>
<organism evidence="2 3">
    <name type="scientific">Favolaschia claudopus</name>
    <dbReference type="NCBI Taxonomy" id="2862362"/>
    <lineage>
        <taxon>Eukaryota</taxon>
        <taxon>Fungi</taxon>
        <taxon>Dikarya</taxon>
        <taxon>Basidiomycota</taxon>
        <taxon>Agaricomycotina</taxon>
        <taxon>Agaricomycetes</taxon>
        <taxon>Agaricomycetidae</taxon>
        <taxon>Agaricales</taxon>
        <taxon>Marasmiineae</taxon>
        <taxon>Mycenaceae</taxon>
        <taxon>Favolaschia</taxon>
    </lineage>
</organism>
<accession>A0AAW0A1P9</accession>
<sequence length="311" mass="34897">MNLIPNYLSLNQIKWFERRIYHRTHPANMRKDRLAKLVKADLFTIFVLGTGRTSMPIIVSKSTTAAEVLETIWLRGYLPTNYHVSHMLATLGRSPKLLVGSATMAQLGIGALSHLQLRIRLPGGSNSDSDSDASPRTPEPSSSRRNFTDSPSKNTRSQTKIARDDVPVVQSPPKPRKAKDKDVEKTDKAVWHLTDDEIIAASRKSWKSAVYDHYTVSLERQLDKDSNPHCLIFLFTCRFDPKNHNVQRRKRIQNSQGTSNLARTMKTCCESRKVEVGADSSKGAQQDLHRSVSRFAPAIQLRNRPVVSGGG</sequence>
<proteinExistence type="predicted"/>
<feature type="region of interest" description="Disordered" evidence="1">
    <location>
        <begin position="122"/>
        <end position="184"/>
    </location>
</feature>
<dbReference type="EMBL" id="JAWWNJ010000090">
    <property type="protein sequence ID" value="KAK6997448.1"/>
    <property type="molecule type" value="Genomic_DNA"/>
</dbReference>
<gene>
    <name evidence="2" type="ORF">R3P38DRAFT_1887871</name>
</gene>
<keyword evidence="3" id="KW-1185">Reference proteome</keyword>
<protein>
    <submittedName>
        <fullName evidence="2">Uncharacterized protein</fullName>
    </submittedName>
</protein>
<dbReference type="Proteomes" id="UP001362999">
    <property type="component" value="Unassembled WGS sequence"/>
</dbReference>
<dbReference type="AlphaFoldDB" id="A0AAW0A1P9"/>
<evidence type="ECO:0000256" key="1">
    <source>
        <dbReference type="SAM" id="MobiDB-lite"/>
    </source>
</evidence>
<feature type="compositionally biased region" description="Low complexity" evidence="1">
    <location>
        <begin position="125"/>
        <end position="145"/>
    </location>
</feature>